<comment type="caution">
    <text evidence="2">The sequence shown here is derived from an EMBL/GenBank/DDBJ whole genome shotgun (WGS) entry which is preliminary data.</text>
</comment>
<feature type="non-terminal residue" evidence="2">
    <location>
        <position position="318"/>
    </location>
</feature>
<dbReference type="PROSITE" id="PS50011">
    <property type="entry name" value="PROTEIN_KINASE_DOM"/>
    <property type="match status" value="1"/>
</dbReference>
<keyword evidence="2" id="KW-0418">Kinase</keyword>
<feature type="domain" description="Protein kinase" evidence="1">
    <location>
        <begin position="40"/>
        <end position="314"/>
    </location>
</feature>
<sequence length="318" mass="35438">DLVRDWKLQTRFCSGSVEHVRYSSQGLGPNQRPQPTVEAWNRQRELGSGTFGTVWLEECLSDPARGQLRAVKEIRKGSSSPLVPGGAAVDYERELEAVVKFSQDTYVRCFVRSLGWFENDSAVYIAMEYIERGDLQGCLTHPFPEKDTCAIASQLVEGLQFMHNNGSAHRDLKPANILVLSKRPWWVKISDFGVSKRIEGSTALRTMQLGTWGYIAPEGDDGEDDDDGEGVNKYTLAVDIWALGEIAFRMIAYAPSFSEPRQVSRYVVRNGPFPTAKLVARGASKSCQEFIQWTMAAGASRRPTADQAAAHVWLQSLE</sequence>
<evidence type="ECO:0000313" key="3">
    <source>
        <dbReference type="Proteomes" id="UP001172101"/>
    </source>
</evidence>
<proteinExistence type="predicted"/>
<dbReference type="InterPro" id="IPR011009">
    <property type="entry name" value="Kinase-like_dom_sf"/>
</dbReference>
<dbReference type="GO" id="GO:0005524">
    <property type="term" value="F:ATP binding"/>
    <property type="evidence" value="ECO:0007669"/>
    <property type="project" value="InterPro"/>
</dbReference>
<dbReference type="GO" id="GO:0005737">
    <property type="term" value="C:cytoplasm"/>
    <property type="evidence" value="ECO:0007669"/>
    <property type="project" value="TreeGrafter"/>
</dbReference>
<gene>
    <name evidence="2" type="ORF">B0T26DRAFT_598980</name>
</gene>
<organism evidence="2 3">
    <name type="scientific">Lasiosphaeria miniovina</name>
    <dbReference type="NCBI Taxonomy" id="1954250"/>
    <lineage>
        <taxon>Eukaryota</taxon>
        <taxon>Fungi</taxon>
        <taxon>Dikarya</taxon>
        <taxon>Ascomycota</taxon>
        <taxon>Pezizomycotina</taxon>
        <taxon>Sordariomycetes</taxon>
        <taxon>Sordariomycetidae</taxon>
        <taxon>Sordariales</taxon>
        <taxon>Lasiosphaeriaceae</taxon>
        <taxon>Lasiosphaeria</taxon>
    </lineage>
</organism>
<dbReference type="GeneID" id="85318949"/>
<dbReference type="Gene3D" id="1.10.510.10">
    <property type="entry name" value="Transferase(Phosphotransferase) domain 1"/>
    <property type="match status" value="1"/>
</dbReference>
<reference evidence="2" key="1">
    <citation type="submission" date="2023-06" db="EMBL/GenBank/DDBJ databases">
        <title>Genome-scale phylogeny and comparative genomics of the fungal order Sordariales.</title>
        <authorList>
            <consortium name="Lawrence Berkeley National Laboratory"/>
            <person name="Hensen N."/>
            <person name="Bonometti L."/>
            <person name="Westerberg I."/>
            <person name="Brannstrom I.O."/>
            <person name="Guillou S."/>
            <person name="Cros-Aarteil S."/>
            <person name="Calhoun S."/>
            <person name="Haridas S."/>
            <person name="Kuo A."/>
            <person name="Mondo S."/>
            <person name="Pangilinan J."/>
            <person name="Riley R."/>
            <person name="LaButti K."/>
            <person name="Andreopoulos B."/>
            <person name="Lipzen A."/>
            <person name="Chen C."/>
            <person name="Yanf M."/>
            <person name="Daum C."/>
            <person name="Ng V."/>
            <person name="Clum A."/>
            <person name="Steindorff A."/>
            <person name="Ohm R."/>
            <person name="Martin F."/>
            <person name="Silar P."/>
            <person name="Natvig D."/>
            <person name="Lalanne C."/>
            <person name="Gautier V."/>
            <person name="Ament-velasquez S.L."/>
            <person name="Kruys A."/>
            <person name="Hutchinson M.I."/>
            <person name="Powell A.J."/>
            <person name="Barry K."/>
            <person name="Miller A.N."/>
            <person name="Grigoriev I.V."/>
            <person name="Debuchy R."/>
            <person name="Gladieux P."/>
            <person name="Thoren M.H."/>
            <person name="Johannesson H."/>
        </authorList>
    </citation>
    <scope>NUCLEOTIDE SEQUENCE</scope>
    <source>
        <strain evidence="2">SMH2392-1A</strain>
    </source>
</reference>
<dbReference type="RefSeq" id="XP_060296256.1">
    <property type="nucleotide sequence ID" value="XM_060435679.1"/>
</dbReference>
<keyword evidence="2" id="KW-0808">Transferase</keyword>
<dbReference type="GO" id="GO:0004674">
    <property type="term" value="F:protein serine/threonine kinase activity"/>
    <property type="evidence" value="ECO:0007669"/>
    <property type="project" value="TreeGrafter"/>
</dbReference>
<protein>
    <submittedName>
        <fullName evidence="2">Kinase-like domain-containing protein</fullName>
    </submittedName>
</protein>
<feature type="non-terminal residue" evidence="2">
    <location>
        <position position="1"/>
    </location>
</feature>
<dbReference type="InterPro" id="IPR000719">
    <property type="entry name" value="Prot_kinase_dom"/>
</dbReference>
<dbReference type="PANTHER" id="PTHR24361">
    <property type="entry name" value="MITOGEN-ACTIVATED KINASE KINASE KINASE"/>
    <property type="match status" value="1"/>
</dbReference>
<dbReference type="Proteomes" id="UP001172101">
    <property type="component" value="Unassembled WGS sequence"/>
</dbReference>
<accession>A0AA40AKE6</accession>
<dbReference type="InterPro" id="IPR053235">
    <property type="entry name" value="Ser_Thr_kinase"/>
</dbReference>
<name>A0AA40AKE6_9PEZI</name>
<keyword evidence="3" id="KW-1185">Reference proteome</keyword>
<dbReference type="SMART" id="SM00220">
    <property type="entry name" value="S_TKc"/>
    <property type="match status" value="1"/>
</dbReference>
<dbReference type="EMBL" id="JAUIRO010000004">
    <property type="protein sequence ID" value="KAK0717463.1"/>
    <property type="molecule type" value="Genomic_DNA"/>
</dbReference>
<dbReference type="Pfam" id="PF00069">
    <property type="entry name" value="Pkinase"/>
    <property type="match status" value="1"/>
</dbReference>
<dbReference type="CDD" id="cd00180">
    <property type="entry name" value="PKc"/>
    <property type="match status" value="1"/>
</dbReference>
<evidence type="ECO:0000313" key="2">
    <source>
        <dbReference type="EMBL" id="KAK0717463.1"/>
    </source>
</evidence>
<dbReference type="SUPFAM" id="SSF56112">
    <property type="entry name" value="Protein kinase-like (PK-like)"/>
    <property type="match status" value="1"/>
</dbReference>
<dbReference type="AlphaFoldDB" id="A0AA40AKE6"/>
<evidence type="ECO:0000259" key="1">
    <source>
        <dbReference type="PROSITE" id="PS50011"/>
    </source>
</evidence>